<feature type="transmembrane region" description="Helical" evidence="6">
    <location>
        <begin position="276"/>
        <end position="293"/>
    </location>
</feature>
<evidence type="ECO:0000313" key="8">
    <source>
        <dbReference type="EMBL" id="UQS22041.1"/>
    </source>
</evidence>
<evidence type="ECO:0000256" key="5">
    <source>
        <dbReference type="ARBA" id="ARBA00023136"/>
    </source>
</evidence>
<dbReference type="PROSITE" id="PS50850">
    <property type="entry name" value="MFS"/>
    <property type="match status" value="1"/>
</dbReference>
<feature type="transmembrane region" description="Helical" evidence="6">
    <location>
        <begin position="140"/>
        <end position="163"/>
    </location>
</feature>
<feature type="transmembrane region" description="Helical" evidence="6">
    <location>
        <begin position="364"/>
        <end position="383"/>
    </location>
</feature>
<keyword evidence="4 6" id="KW-1133">Transmembrane helix</keyword>
<feature type="transmembrane region" description="Helical" evidence="6">
    <location>
        <begin position="329"/>
        <end position="352"/>
    </location>
</feature>
<dbReference type="InterPro" id="IPR050189">
    <property type="entry name" value="MFS_Efflux_Transporters"/>
</dbReference>
<dbReference type="RefSeq" id="WP_116113688.1">
    <property type="nucleotide sequence ID" value="NZ_CP091196.1"/>
</dbReference>
<keyword evidence="9" id="KW-1185">Reference proteome</keyword>
<dbReference type="PANTHER" id="PTHR43124:SF10">
    <property type="entry name" value="PURINE EFFLUX PUMP PBUE"/>
    <property type="match status" value="1"/>
</dbReference>
<dbReference type="SUPFAM" id="SSF103473">
    <property type="entry name" value="MFS general substrate transporter"/>
    <property type="match status" value="1"/>
</dbReference>
<feature type="transmembrane region" description="Helical" evidence="6">
    <location>
        <begin position="12"/>
        <end position="31"/>
    </location>
</feature>
<feature type="transmembrane region" description="Helical" evidence="6">
    <location>
        <begin position="51"/>
        <end position="71"/>
    </location>
</feature>
<dbReference type="PANTHER" id="PTHR43124">
    <property type="entry name" value="PURINE EFFLUX PUMP PBUE"/>
    <property type="match status" value="1"/>
</dbReference>
<dbReference type="EMBL" id="CP091196">
    <property type="protein sequence ID" value="UQS22041.1"/>
    <property type="molecule type" value="Genomic_DNA"/>
</dbReference>
<feature type="transmembrane region" description="Helical" evidence="6">
    <location>
        <begin position="109"/>
        <end position="128"/>
    </location>
</feature>
<sequence length="388" mass="39475">MVTTTTTERLSPRIGVLTIATFAVGTDAFVVNGVLPELSRSLDVSVGEAGQLVSVFAIAYAVLSPVLAAATGNWPRRTVLLAALGVFVVGNAITALAPDYGLALASRVIAAAGAAAITPTASTAAAALASPERRGRAMSLVTLGLVSSTALGVPIGTLLGSVASWRETMWLVAALGVVAGAGVALWLPPVPNPPATTLRARLAPLRDRTIALILTATVAMFIGIYLVTIYLSVIVEHATAGDGVRLTVLLFAAGVAGTISNVVTGGWTDRFGPMRVITIAMALGALDFALMPWTTATFAGALIAVIAYGLASWSVMVPQQHQLIAAAPATPSLVVSLNASAIYLAVSLAGVLGAAALQLVPGPFLPWLAALFLLVGLAAAWAAEKFKR</sequence>
<evidence type="ECO:0000259" key="7">
    <source>
        <dbReference type="PROSITE" id="PS50850"/>
    </source>
</evidence>
<feature type="domain" description="Major facilitator superfamily (MFS) profile" evidence="7">
    <location>
        <begin position="13"/>
        <end position="387"/>
    </location>
</feature>
<keyword evidence="2" id="KW-1003">Cell membrane</keyword>
<feature type="transmembrane region" description="Helical" evidence="6">
    <location>
        <begin position="299"/>
        <end position="317"/>
    </location>
</feature>
<evidence type="ECO:0000256" key="4">
    <source>
        <dbReference type="ARBA" id="ARBA00022989"/>
    </source>
</evidence>
<evidence type="ECO:0000256" key="1">
    <source>
        <dbReference type="ARBA" id="ARBA00004651"/>
    </source>
</evidence>
<comment type="subcellular location">
    <subcellularLocation>
        <location evidence="1">Cell membrane</location>
        <topology evidence="1">Multi-pass membrane protein</topology>
    </subcellularLocation>
</comment>
<reference evidence="8" key="1">
    <citation type="submission" date="2022-01" db="EMBL/GenBank/DDBJ databases">
        <title>PSI-footprinting approach for the identification of protein synthesis inhibitor producers.</title>
        <authorList>
            <person name="Handel F."/>
            <person name="Kulik A."/>
            <person name="Wex K.W."/>
            <person name="Berscheid A."/>
            <person name="Saur J.S."/>
            <person name="Winkler A."/>
            <person name="Wibberg D."/>
            <person name="Kalinowski J."/>
            <person name="Broetz-Oesterhelt H."/>
            <person name="Mast Y."/>
        </authorList>
    </citation>
    <scope>NUCLEOTIDE SEQUENCE</scope>
    <source>
        <strain evidence="8">KNN 49.3e</strain>
    </source>
</reference>
<proteinExistence type="predicted"/>
<feature type="transmembrane region" description="Helical" evidence="6">
    <location>
        <begin position="209"/>
        <end position="231"/>
    </location>
</feature>
<evidence type="ECO:0000256" key="6">
    <source>
        <dbReference type="SAM" id="Phobius"/>
    </source>
</evidence>
<organism evidence="8 9">
    <name type="scientific">Amycolatopsis thermalba</name>
    <dbReference type="NCBI Taxonomy" id="944492"/>
    <lineage>
        <taxon>Bacteria</taxon>
        <taxon>Bacillati</taxon>
        <taxon>Actinomycetota</taxon>
        <taxon>Actinomycetes</taxon>
        <taxon>Pseudonocardiales</taxon>
        <taxon>Pseudonocardiaceae</taxon>
        <taxon>Amycolatopsis</taxon>
    </lineage>
</organism>
<accession>A0ABY4NQ56</accession>
<protein>
    <submittedName>
        <fullName evidence="8">MFS transporter</fullName>
    </submittedName>
</protein>
<dbReference type="InterPro" id="IPR020846">
    <property type="entry name" value="MFS_dom"/>
</dbReference>
<feature type="transmembrane region" description="Helical" evidence="6">
    <location>
        <begin position="78"/>
        <end position="97"/>
    </location>
</feature>
<evidence type="ECO:0000256" key="2">
    <source>
        <dbReference type="ARBA" id="ARBA00022475"/>
    </source>
</evidence>
<dbReference type="Proteomes" id="UP000830158">
    <property type="component" value="Chromosome"/>
</dbReference>
<gene>
    <name evidence="8" type="ORF">L1857_03990</name>
</gene>
<dbReference type="Gene3D" id="1.20.1250.20">
    <property type="entry name" value="MFS general substrate transporter like domains"/>
    <property type="match status" value="1"/>
</dbReference>
<evidence type="ECO:0000313" key="9">
    <source>
        <dbReference type="Proteomes" id="UP000830158"/>
    </source>
</evidence>
<name>A0ABY4NQ56_9PSEU</name>
<evidence type="ECO:0000256" key="3">
    <source>
        <dbReference type="ARBA" id="ARBA00022692"/>
    </source>
</evidence>
<dbReference type="CDD" id="cd17324">
    <property type="entry name" value="MFS_NepI_like"/>
    <property type="match status" value="1"/>
</dbReference>
<keyword evidence="5 6" id="KW-0472">Membrane</keyword>
<feature type="transmembrane region" description="Helical" evidence="6">
    <location>
        <begin position="243"/>
        <end position="264"/>
    </location>
</feature>
<keyword evidence="3 6" id="KW-0812">Transmembrane</keyword>
<dbReference type="Pfam" id="PF07690">
    <property type="entry name" value="MFS_1"/>
    <property type="match status" value="1"/>
</dbReference>
<dbReference type="InterPro" id="IPR036259">
    <property type="entry name" value="MFS_trans_sf"/>
</dbReference>
<feature type="transmembrane region" description="Helical" evidence="6">
    <location>
        <begin position="169"/>
        <end position="188"/>
    </location>
</feature>
<dbReference type="InterPro" id="IPR011701">
    <property type="entry name" value="MFS"/>
</dbReference>